<feature type="domain" description="Polysaccharide lyase 14" evidence="2">
    <location>
        <begin position="121"/>
        <end position="295"/>
    </location>
</feature>
<evidence type="ECO:0000313" key="4">
    <source>
        <dbReference type="Proteomes" id="UP001500767"/>
    </source>
</evidence>
<keyword evidence="1" id="KW-0732">Signal</keyword>
<proteinExistence type="predicted"/>
<evidence type="ECO:0000259" key="2">
    <source>
        <dbReference type="Pfam" id="PF21294"/>
    </source>
</evidence>
<name>A0ABP6XYY7_9ACTN</name>
<keyword evidence="4" id="KW-1185">Reference proteome</keyword>
<dbReference type="PANTHER" id="PTHR40124:SF1">
    <property type="entry name" value="DISAGGREGATASE RELATED REPEAT PROTEIN"/>
    <property type="match status" value="1"/>
</dbReference>
<feature type="signal peptide" evidence="1">
    <location>
        <begin position="1"/>
        <end position="20"/>
    </location>
</feature>
<dbReference type="Pfam" id="PF21294">
    <property type="entry name" value="Polysacc_lyase_14"/>
    <property type="match status" value="1"/>
</dbReference>
<evidence type="ECO:0000313" key="3">
    <source>
        <dbReference type="EMBL" id="GAA3574339.1"/>
    </source>
</evidence>
<reference evidence="4" key="1">
    <citation type="journal article" date="2019" name="Int. J. Syst. Evol. Microbiol.">
        <title>The Global Catalogue of Microorganisms (GCM) 10K type strain sequencing project: providing services to taxonomists for standard genome sequencing and annotation.</title>
        <authorList>
            <consortium name="The Broad Institute Genomics Platform"/>
            <consortium name="The Broad Institute Genome Sequencing Center for Infectious Disease"/>
            <person name="Wu L."/>
            <person name="Ma J."/>
        </authorList>
    </citation>
    <scope>NUCLEOTIDE SEQUENCE [LARGE SCALE GENOMIC DNA]</scope>
    <source>
        <strain evidence="4">JCM 16540</strain>
    </source>
</reference>
<protein>
    <recommendedName>
        <fullName evidence="2">Polysaccharide lyase 14 domain-containing protein</fullName>
    </recommendedName>
</protein>
<feature type="chain" id="PRO_5047161615" description="Polysaccharide lyase 14 domain-containing protein" evidence="1">
    <location>
        <begin position="21"/>
        <end position="303"/>
    </location>
</feature>
<dbReference type="EMBL" id="BAAAYR010000004">
    <property type="protein sequence ID" value="GAA3574339.1"/>
    <property type="molecule type" value="Genomic_DNA"/>
</dbReference>
<dbReference type="Gene3D" id="2.60.120.200">
    <property type="match status" value="1"/>
</dbReference>
<accession>A0ABP6XYY7</accession>
<dbReference type="Proteomes" id="UP001500767">
    <property type="component" value="Unassembled WGS sequence"/>
</dbReference>
<gene>
    <name evidence="3" type="ORF">GCM10022197_34160</name>
</gene>
<dbReference type="RefSeq" id="WP_204910120.1">
    <property type="nucleotide sequence ID" value="NZ_BAAAYR010000004.1"/>
</dbReference>
<organism evidence="3 4">
    <name type="scientific">Microlunatus spumicola</name>
    <dbReference type="NCBI Taxonomy" id="81499"/>
    <lineage>
        <taxon>Bacteria</taxon>
        <taxon>Bacillati</taxon>
        <taxon>Actinomycetota</taxon>
        <taxon>Actinomycetes</taxon>
        <taxon>Propionibacteriales</taxon>
        <taxon>Propionibacteriaceae</taxon>
        <taxon>Microlunatus</taxon>
    </lineage>
</organism>
<evidence type="ECO:0000256" key="1">
    <source>
        <dbReference type="SAM" id="SignalP"/>
    </source>
</evidence>
<comment type="caution">
    <text evidence="3">The sequence shown here is derived from an EMBL/GenBank/DDBJ whole genome shotgun (WGS) entry which is preliminary data.</text>
</comment>
<dbReference type="PANTHER" id="PTHR40124">
    <property type="match status" value="1"/>
</dbReference>
<sequence>MPHALLRTSLTLASVVLATAAMLGAPRTTEVATAAPAPATAKAQTTIISATFDSTKRGKVDAKSFRSLVGPTNKNASAYLGMTYRKDYRGSGNVVRTKLAGGKFIQSKGEGRGNVLMVKLPGAYDSACMSYDIRFAAPFDFSAGGKLPGFVGVAPGTSPSTPEGGGSTAHGWSGRLMWLGSKMWKFVRDAHRSNMVVTYLYHPGQDREYGDNVSWGASFVPGKWHHVRQCHVMNTIGKADGVLQTWFDNDLVMDQRDVVYRTDPAVHITHFDWSVFRGGNSTTWAGEKNAFVDMDNLKITAAV</sequence>
<dbReference type="InterPro" id="IPR048958">
    <property type="entry name" value="Polysacc_lyase_14"/>
</dbReference>